<gene>
    <name evidence="1" type="ORF">LCGC14_2007290</name>
</gene>
<comment type="caution">
    <text evidence="1">The sequence shown here is derived from an EMBL/GenBank/DDBJ whole genome shotgun (WGS) entry which is preliminary data.</text>
</comment>
<accession>A0A0F9HER3</accession>
<proteinExistence type="predicted"/>
<sequence length="543" mass="65918">MVAELLIENYENLTIFKYQINYFLLEVMSKILKIIYESLVKNELNLKLGETSSKTGKDYEDKVSYYILTRFNALFKTKSKILNIYFNGLEDLDIFDDIGTLFSIQIKKRKHTWTKRDPALLKFLENCINRFKLIKDTGKNIQIKFYFFTNITGNFLEDWNRLHINEPDELFKKLPVKIRALLTNKNFLKDEIRHIFSNISFITGQKPSFLNPYISNNLYIKFREFKNYYNPGENIEIHKFNDEIFYEKRLMNSRLYEPAYEKDIIVSNMLEVEILKNNLYSADVKKKILKNEIQDHLKSNKNRISYLLKYSKIFCFHNFDKKNPLTQFIKEDAKIETININELDINDYIQLLNDWLYHYLNCIGLRYYSNQRKRYFYFYSLNGNKFINWNDIKSKKIKEWRVVKRTENFYENLGAEINFKGYKGKYYILIKPRLFFSINGRMLLEPRIMREIERKYRKKFMKNDFLRRRLNVLVSYIKQDITESQLKLSDFVNIDIKLHKRIKERRFFDKDLVKFKSLIKLEANFKPNVEKRKISEKLMRLGE</sequence>
<name>A0A0F9HER3_9ZZZZ</name>
<dbReference type="AlphaFoldDB" id="A0A0F9HER3"/>
<protein>
    <submittedName>
        <fullName evidence="1">Uncharacterized protein</fullName>
    </submittedName>
</protein>
<dbReference type="EMBL" id="LAZR01022930">
    <property type="protein sequence ID" value="KKL80185.1"/>
    <property type="molecule type" value="Genomic_DNA"/>
</dbReference>
<organism evidence="1">
    <name type="scientific">marine sediment metagenome</name>
    <dbReference type="NCBI Taxonomy" id="412755"/>
    <lineage>
        <taxon>unclassified sequences</taxon>
        <taxon>metagenomes</taxon>
        <taxon>ecological metagenomes</taxon>
    </lineage>
</organism>
<evidence type="ECO:0000313" key="1">
    <source>
        <dbReference type="EMBL" id="KKL80185.1"/>
    </source>
</evidence>
<reference evidence="1" key="1">
    <citation type="journal article" date="2015" name="Nature">
        <title>Complex archaea that bridge the gap between prokaryotes and eukaryotes.</title>
        <authorList>
            <person name="Spang A."/>
            <person name="Saw J.H."/>
            <person name="Jorgensen S.L."/>
            <person name="Zaremba-Niedzwiedzka K."/>
            <person name="Martijn J."/>
            <person name="Lind A.E."/>
            <person name="van Eijk R."/>
            <person name="Schleper C."/>
            <person name="Guy L."/>
            <person name="Ettema T.J."/>
        </authorList>
    </citation>
    <scope>NUCLEOTIDE SEQUENCE</scope>
</reference>